<dbReference type="EMBL" id="JBHTGL010000008">
    <property type="protein sequence ID" value="MFD0628537.1"/>
    <property type="molecule type" value="Genomic_DNA"/>
</dbReference>
<keyword evidence="2" id="KW-1185">Reference proteome</keyword>
<gene>
    <name evidence="1" type="ORF">ACFQ2K_43870</name>
</gene>
<dbReference type="Proteomes" id="UP001596915">
    <property type="component" value="Unassembled WGS sequence"/>
</dbReference>
<proteinExistence type="predicted"/>
<organism evidence="1 2">
    <name type="scientific">Streptomyces sanglieri</name>
    <dbReference type="NCBI Taxonomy" id="193460"/>
    <lineage>
        <taxon>Bacteria</taxon>
        <taxon>Bacillati</taxon>
        <taxon>Actinomycetota</taxon>
        <taxon>Actinomycetes</taxon>
        <taxon>Kitasatosporales</taxon>
        <taxon>Streptomycetaceae</taxon>
        <taxon>Streptomyces</taxon>
    </lineage>
</organism>
<evidence type="ECO:0000313" key="2">
    <source>
        <dbReference type="Proteomes" id="UP001596915"/>
    </source>
</evidence>
<name>A0ABW2X4P6_9ACTN</name>
<sequence length="129" mass="13686">MFTAVRIQADIVQAAAGTEEPDLVDAFLGEALQGGPVFIDMSSRRYYVLVPASTPAGRWVPGVECLGSGSFLGVPRPQRTEPGESRSYWCVPMDGPGTLCSLDAVWQVISYGSHQKGAGQRLAGEDGRG</sequence>
<evidence type="ECO:0000313" key="1">
    <source>
        <dbReference type="EMBL" id="MFD0628537.1"/>
    </source>
</evidence>
<protein>
    <submittedName>
        <fullName evidence="1">Uncharacterized protein</fullName>
    </submittedName>
</protein>
<accession>A0ABW2X4P6</accession>
<comment type="caution">
    <text evidence="1">The sequence shown here is derived from an EMBL/GenBank/DDBJ whole genome shotgun (WGS) entry which is preliminary data.</text>
</comment>
<reference evidence="2" key="1">
    <citation type="journal article" date="2019" name="Int. J. Syst. Evol. Microbiol.">
        <title>The Global Catalogue of Microorganisms (GCM) 10K type strain sequencing project: providing services to taxonomists for standard genome sequencing and annotation.</title>
        <authorList>
            <consortium name="The Broad Institute Genomics Platform"/>
            <consortium name="The Broad Institute Genome Sequencing Center for Infectious Disease"/>
            <person name="Wu L."/>
            <person name="Ma J."/>
        </authorList>
    </citation>
    <scope>NUCLEOTIDE SEQUENCE [LARGE SCALE GENOMIC DNA]</scope>
    <source>
        <strain evidence="2">JCM 12607</strain>
    </source>
</reference>